<dbReference type="AlphaFoldDB" id="A0A173SGD6"/>
<reference evidence="8 9" key="1">
    <citation type="submission" date="2015-09" db="EMBL/GenBank/DDBJ databases">
        <authorList>
            <consortium name="Pathogen Informatics"/>
        </authorList>
    </citation>
    <scope>NUCLEOTIDE SEQUENCE [LARGE SCALE GENOMIC DNA]</scope>
    <source>
        <strain evidence="8 9">2789STDY5834959</strain>
    </source>
</reference>
<dbReference type="Pfam" id="PF07282">
    <property type="entry name" value="Cas12f1-like_TNB"/>
    <property type="match status" value="1"/>
</dbReference>
<keyword evidence="4" id="KW-0233">DNA recombination</keyword>
<comment type="similarity">
    <text evidence="1">In the C-terminal section; belongs to the transposase 35 family.</text>
</comment>
<dbReference type="InterPro" id="IPR010095">
    <property type="entry name" value="Cas12f1-like_TNB"/>
</dbReference>
<organism evidence="8 9">
    <name type="scientific">Anaerostipes hadrus</name>
    <dbReference type="NCBI Taxonomy" id="649756"/>
    <lineage>
        <taxon>Bacteria</taxon>
        <taxon>Bacillati</taxon>
        <taxon>Bacillota</taxon>
        <taxon>Clostridia</taxon>
        <taxon>Lachnospirales</taxon>
        <taxon>Lachnospiraceae</taxon>
        <taxon>Anaerostipes</taxon>
    </lineage>
</organism>
<dbReference type="SUPFAM" id="SSF52540">
    <property type="entry name" value="P-loop containing nucleoside triphosphate hydrolases"/>
    <property type="match status" value="1"/>
</dbReference>
<feature type="domain" description="Probable transposase IS891/IS1136/IS1341" evidence="5">
    <location>
        <begin position="228"/>
        <end position="336"/>
    </location>
</feature>
<dbReference type="Proteomes" id="UP000095553">
    <property type="component" value="Unassembled WGS sequence"/>
</dbReference>
<dbReference type="InterPro" id="IPR041682">
    <property type="entry name" value="AAA_14"/>
</dbReference>
<keyword evidence="3" id="KW-0238">DNA-binding</keyword>
<evidence type="ECO:0000259" key="7">
    <source>
        <dbReference type="Pfam" id="PF13173"/>
    </source>
</evidence>
<dbReference type="GO" id="GO:0006310">
    <property type="term" value="P:DNA recombination"/>
    <property type="evidence" value="ECO:0007669"/>
    <property type="project" value="UniProtKB-KW"/>
</dbReference>
<evidence type="ECO:0000313" key="8">
    <source>
        <dbReference type="EMBL" id="CUM89644.1"/>
    </source>
</evidence>
<feature type="domain" description="Cas12f1-like TNB" evidence="6">
    <location>
        <begin position="351"/>
        <end position="417"/>
    </location>
</feature>
<dbReference type="InterPro" id="IPR001959">
    <property type="entry name" value="Transposase"/>
</dbReference>
<evidence type="ECO:0000256" key="3">
    <source>
        <dbReference type="ARBA" id="ARBA00023125"/>
    </source>
</evidence>
<evidence type="ECO:0000259" key="6">
    <source>
        <dbReference type="Pfam" id="PF07282"/>
    </source>
</evidence>
<dbReference type="GO" id="GO:0003677">
    <property type="term" value="F:DNA binding"/>
    <property type="evidence" value="ECO:0007669"/>
    <property type="project" value="UniProtKB-KW"/>
</dbReference>
<dbReference type="NCBIfam" id="NF040570">
    <property type="entry name" value="guided_TnpB"/>
    <property type="match status" value="1"/>
</dbReference>
<evidence type="ECO:0000313" key="9">
    <source>
        <dbReference type="Proteomes" id="UP000095553"/>
    </source>
</evidence>
<feature type="domain" description="AAA" evidence="7">
    <location>
        <begin position="3"/>
        <end position="123"/>
    </location>
</feature>
<evidence type="ECO:0000256" key="2">
    <source>
        <dbReference type="ARBA" id="ARBA00022578"/>
    </source>
</evidence>
<dbReference type="Pfam" id="PF13173">
    <property type="entry name" value="AAA_14"/>
    <property type="match status" value="1"/>
</dbReference>
<dbReference type="RefSeq" id="WP_055072649.1">
    <property type="nucleotide sequence ID" value="NZ_CYXY01000006.1"/>
</dbReference>
<dbReference type="InterPro" id="IPR027417">
    <property type="entry name" value="P-loop_NTPase"/>
</dbReference>
<gene>
    <name evidence="8" type="ORF">ERS852571_01229</name>
</gene>
<keyword evidence="2" id="KW-0815">Transposition</keyword>
<accession>A0A173SGD6</accession>
<dbReference type="Pfam" id="PF01385">
    <property type="entry name" value="OrfB_IS605"/>
    <property type="match status" value="1"/>
</dbReference>
<name>A0A173SGD6_ANAHA</name>
<sequence length="427" mass="49946">MDGKTYLIRECLKESKYDYVELNFIERPELVELFENATNAQDLLMRLSLITDKQLNKGNTIIFFDEIQEFKDIVTRIKFLVEEGSYRYIMSGSLLGVELNDLRSAPVGYLRIEDMYPLTVKEFEVDSLALANVQLHLEKAYKNFFRDPKTGFPRFKSKHHSRNRYTTNVVNGNILVESKKIRLPKLKWIAMKKHREPAEGLRLRSVTVSMEPSGKYFASLLYEGYRCENQAAVSDYSTAKILGIDYAIQGMAVFSEKIETEEAGFFRKNEKRLAREQRKLSRCVRGSHNYELQKKKVARCHEKIRNQRRDHLHKLSRKIADSYDAVVVEDIDMKAMGQCLHFGKSVQDNGYGLFREMLDYKLAWQGKKMVKVDRFFHSSKKCCKCGRIKKELKLSERVYHCECGNEMDRDRNAAINIREEARRMLTA</sequence>
<dbReference type="GO" id="GO:0032196">
    <property type="term" value="P:transposition"/>
    <property type="evidence" value="ECO:0007669"/>
    <property type="project" value="UniProtKB-KW"/>
</dbReference>
<evidence type="ECO:0000256" key="1">
    <source>
        <dbReference type="ARBA" id="ARBA00008761"/>
    </source>
</evidence>
<dbReference type="EMBL" id="CYXY01000006">
    <property type="protein sequence ID" value="CUM89644.1"/>
    <property type="molecule type" value="Genomic_DNA"/>
</dbReference>
<proteinExistence type="inferred from homology"/>
<protein>
    <submittedName>
        <fullName evidence="8">Transposase, IS605 OrfB family</fullName>
    </submittedName>
</protein>
<evidence type="ECO:0000259" key="5">
    <source>
        <dbReference type="Pfam" id="PF01385"/>
    </source>
</evidence>
<evidence type="ECO:0000256" key="4">
    <source>
        <dbReference type="ARBA" id="ARBA00023172"/>
    </source>
</evidence>